<dbReference type="SUPFAM" id="SSF53850">
    <property type="entry name" value="Periplasmic binding protein-like II"/>
    <property type="match status" value="1"/>
</dbReference>
<dbReference type="Pfam" id="PF00497">
    <property type="entry name" value="SBP_bac_3"/>
    <property type="match status" value="1"/>
</dbReference>
<evidence type="ECO:0000313" key="3">
    <source>
        <dbReference type="Proteomes" id="UP000219285"/>
    </source>
</evidence>
<dbReference type="InterPro" id="IPR001638">
    <property type="entry name" value="Solute-binding_3/MltF_N"/>
</dbReference>
<reference evidence="2 3" key="2">
    <citation type="submission" date="2020-04" db="EMBL/GenBank/DDBJ databases">
        <title>Complete genome sequence of Alteromonas pelagimontana 5.12T.</title>
        <authorList>
            <person name="Sinha R.K."/>
            <person name="Krishnan K.P."/>
            <person name="Kurian J.P."/>
        </authorList>
    </citation>
    <scope>NUCLEOTIDE SEQUENCE [LARGE SCALE GENOMIC DNA]</scope>
    <source>
        <strain evidence="2 3">5.12</strain>
    </source>
</reference>
<dbReference type="Proteomes" id="UP000219285">
    <property type="component" value="Chromosome"/>
</dbReference>
<gene>
    <name evidence="2" type="ORF">CA267_004955</name>
</gene>
<dbReference type="RefSeq" id="WP_075608518.1">
    <property type="nucleotide sequence ID" value="NZ_CP052766.1"/>
</dbReference>
<dbReference type="EMBL" id="CP052766">
    <property type="protein sequence ID" value="QJR80170.1"/>
    <property type="molecule type" value="Genomic_DNA"/>
</dbReference>
<sequence length="162" mass="18587">MFKVFVFMSLLVLSGCDNYPRDTEATLQTVLDSQRLRIGVIEHKPWAYGSSLNPEGVEIRIISDFARSLTARPQWEFLSEAEASDKMELRKLDLVLGGLTADNPRIKKMALTRPYLKLSDDKKDQHVFAVSRGENGFIITLEKFLKAHEKEIVAIYKQEQRK</sequence>
<feature type="domain" description="Solute-binding protein family 3/N-terminal" evidence="1">
    <location>
        <begin position="36"/>
        <end position="117"/>
    </location>
</feature>
<dbReference type="AlphaFoldDB" id="A0A6M4MC00"/>
<keyword evidence="3" id="KW-1185">Reference proteome</keyword>
<name>A0A6M4MC00_9ALTE</name>
<organism evidence="2 3">
    <name type="scientific">Alteromonas pelagimontana</name>
    <dbReference type="NCBI Taxonomy" id="1858656"/>
    <lineage>
        <taxon>Bacteria</taxon>
        <taxon>Pseudomonadati</taxon>
        <taxon>Pseudomonadota</taxon>
        <taxon>Gammaproteobacteria</taxon>
        <taxon>Alteromonadales</taxon>
        <taxon>Alteromonadaceae</taxon>
        <taxon>Alteromonas/Salinimonas group</taxon>
        <taxon>Alteromonas</taxon>
    </lineage>
</organism>
<accession>A0A6M4MC00</accession>
<evidence type="ECO:0000313" key="2">
    <source>
        <dbReference type="EMBL" id="QJR80170.1"/>
    </source>
</evidence>
<dbReference type="OrthoDB" id="9768183at2"/>
<dbReference type="Gene3D" id="3.40.190.10">
    <property type="entry name" value="Periplasmic binding protein-like II"/>
    <property type="match status" value="1"/>
</dbReference>
<dbReference type="PROSITE" id="PS51257">
    <property type="entry name" value="PROKAR_LIPOPROTEIN"/>
    <property type="match status" value="1"/>
</dbReference>
<reference evidence="3" key="1">
    <citation type="submission" date="2014-12" db="EMBL/GenBank/DDBJ databases">
        <title>Complete genome sequence of a multi-drug resistant Klebsiella pneumoniae.</title>
        <authorList>
            <person name="Hua X."/>
            <person name="Chen Q."/>
            <person name="Li X."/>
            <person name="Feng Y."/>
            <person name="Ruan Z."/>
            <person name="Yu Y."/>
        </authorList>
    </citation>
    <scope>NUCLEOTIDE SEQUENCE [LARGE SCALE GENOMIC DNA]</scope>
    <source>
        <strain evidence="3">5.12</strain>
    </source>
</reference>
<evidence type="ECO:0000259" key="1">
    <source>
        <dbReference type="Pfam" id="PF00497"/>
    </source>
</evidence>
<dbReference type="KEGG" id="apel:CA267_004955"/>
<proteinExistence type="predicted"/>
<protein>
    <submittedName>
        <fullName evidence="2">Transporter substrate-binding domain-containing protein</fullName>
    </submittedName>
</protein>